<dbReference type="KEGG" id="mia:OCU_06980"/>
<name>H8IQW3_MYCIA</name>
<evidence type="ECO:0000313" key="2">
    <source>
        <dbReference type="Proteomes" id="UP000008004"/>
    </source>
</evidence>
<reference evidence="1 2" key="1">
    <citation type="journal article" date="2012" name="J. Bacteriol.">
        <title>Complete genome sequence of Mycobacterium intracellulare strain ATCC 13950T.</title>
        <authorList>
            <person name="Kim B.J."/>
            <person name="Choi B.S."/>
            <person name="Lim J.S."/>
            <person name="Choi I.Y."/>
            <person name="Lee J.H."/>
            <person name="Chun J."/>
            <person name="Kook Y.H."/>
            <person name="Kim B.J."/>
        </authorList>
    </citation>
    <scope>NUCLEOTIDE SEQUENCE [LARGE SCALE GENOMIC DNA]</scope>
    <source>
        <strain evidence="2">ATCC 13950 / DSM 43223 / JCM 6384 / NCTC 13025 / 3600</strain>
    </source>
</reference>
<proteinExistence type="predicted"/>
<dbReference type="Proteomes" id="UP000008004">
    <property type="component" value="Chromosome"/>
</dbReference>
<evidence type="ECO:0000313" key="1">
    <source>
        <dbReference type="EMBL" id="AFC41918.1"/>
    </source>
</evidence>
<organism evidence="1 2">
    <name type="scientific">Mycobacterium intracellulare (strain ATCC 13950 / DSM 43223 / JCM 6384 / NCTC 13025 / 3600)</name>
    <dbReference type="NCBI Taxonomy" id="487521"/>
    <lineage>
        <taxon>Bacteria</taxon>
        <taxon>Bacillati</taxon>
        <taxon>Actinomycetota</taxon>
        <taxon>Actinomycetes</taxon>
        <taxon>Mycobacteriales</taxon>
        <taxon>Mycobacteriaceae</taxon>
        <taxon>Mycobacterium</taxon>
        <taxon>Mycobacterium avium complex (MAC)</taxon>
    </lineage>
</organism>
<protein>
    <submittedName>
        <fullName evidence="1">Uncharacterized protein</fullName>
    </submittedName>
</protein>
<accession>H8IQW3</accession>
<gene>
    <name evidence="1" type="ordered locus">OCU_06980</name>
</gene>
<dbReference type="HOGENOM" id="CLU_3186042_0_0_11"/>
<dbReference type="AlphaFoldDB" id="H8IQW3"/>
<dbReference type="EMBL" id="CP003322">
    <property type="protein sequence ID" value="AFC41918.1"/>
    <property type="molecule type" value="Genomic_DNA"/>
</dbReference>
<sequence length="46" mass="4951">MVITNRSFDPSAAWTVAKCQQAPWALLAGGRRPRRAGPPLMGEALT</sequence>